<accession>A0ABN6N844</accession>
<evidence type="ECO:0000313" key="2">
    <source>
        <dbReference type="Proteomes" id="UP001162734"/>
    </source>
</evidence>
<dbReference type="Proteomes" id="UP001162734">
    <property type="component" value="Chromosome"/>
</dbReference>
<sequence>MDPAVECTWCGVAMTAFTAPGRSVRCWQCPHCRRTFSSARAPAPAATAEVRWPQLKDRAARWFERLEREGRTAPAAPRRLSAEAVAAVAARGR</sequence>
<proteinExistence type="predicted"/>
<gene>
    <name evidence="1" type="ORF">AMPC_13170</name>
</gene>
<keyword evidence="2" id="KW-1185">Reference proteome</keyword>
<protein>
    <submittedName>
        <fullName evidence="1">Uncharacterized protein</fullName>
    </submittedName>
</protein>
<organism evidence="1 2">
    <name type="scientific">Anaeromyxobacter paludicola</name>
    <dbReference type="NCBI Taxonomy" id="2918171"/>
    <lineage>
        <taxon>Bacteria</taxon>
        <taxon>Pseudomonadati</taxon>
        <taxon>Myxococcota</taxon>
        <taxon>Myxococcia</taxon>
        <taxon>Myxococcales</taxon>
        <taxon>Cystobacterineae</taxon>
        <taxon>Anaeromyxobacteraceae</taxon>
        <taxon>Anaeromyxobacter</taxon>
    </lineage>
</organism>
<name>A0ABN6N844_9BACT</name>
<evidence type="ECO:0000313" key="1">
    <source>
        <dbReference type="EMBL" id="BDG08204.1"/>
    </source>
</evidence>
<dbReference type="EMBL" id="AP025592">
    <property type="protein sequence ID" value="BDG08204.1"/>
    <property type="molecule type" value="Genomic_DNA"/>
</dbReference>
<reference evidence="2" key="1">
    <citation type="journal article" date="2022" name="Int. J. Syst. Evol. Microbiol.">
        <title>Anaeromyxobacter oryzae sp. nov., Anaeromyxobacter diazotrophicus sp. nov. and Anaeromyxobacter paludicola sp. nov., isolated from paddy soils.</title>
        <authorList>
            <person name="Itoh H."/>
            <person name="Xu Z."/>
            <person name="Mise K."/>
            <person name="Masuda Y."/>
            <person name="Ushijima N."/>
            <person name="Hayakawa C."/>
            <person name="Shiratori Y."/>
            <person name="Senoo K."/>
        </authorList>
    </citation>
    <scope>NUCLEOTIDE SEQUENCE [LARGE SCALE GENOMIC DNA]</scope>
    <source>
        <strain evidence="2">Red630</strain>
    </source>
</reference>